<dbReference type="PANTHER" id="PTHR47102">
    <property type="entry name" value="PROTEIN BNI1"/>
    <property type="match status" value="1"/>
</dbReference>
<dbReference type="SMART" id="SM01140">
    <property type="entry name" value="Drf_GBD"/>
    <property type="match status" value="1"/>
</dbReference>
<feature type="compositionally biased region" description="Low complexity" evidence="3">
    <location>
        <begin position="843"/>
        <end position="859"/>
    </location>
</feature>
<dbReference type="Gene3D" id="1.20.58.2220">
    <property type="entry name" value="Formin, FH2 domain"/>
    <property type="match status" value="1"/>
</dbReference>
<dbReference type="Pfam" id="PF02181">
    <property type="entry name" value="FH2"/>
    <property type="match status" value="1"/>
</dbReference>
<evidence type="ECO:0000256" key="1">
    <source>
        <dbReference type="ARBA" id="ARBA00037935"/>
    </source>
</evidence>
<dbReference type="PROSITE" id="PS51232">
    <property type="entry name" value="GBD_FH3"/>
    <property type="match status" value="1"/>
</dbReference>
<dbReference type="InterPro" id="IPR016024">
    <property type="entry name" value="ARM-type_fold"/>
</dbReference>
<feature type="region of interest" description="Disordered" evidence="3">
    <location>
        <begin position="220"/>
        <end position="273"/>
    </location>
</feature>
<protein>
    <recommendedName>
        <fullName evidence="8">FH2 domain-containing protein</fullName>
    </recommendedName>
</protein>
<feature type="region of interest" description="Disordered" evidence="3">
    <location>
        <begin position="1"/>
        <end position="151"/>
    </location>
</feature>
<comment type="similarity">
    <text evidence="1">Belongs to the formin homology family. BNI1 subfamily.</text>
</comment>
<evidence type="ECO:0000259" key="4">
    <source>
        <dbReference type="PROSITE" id="PS51232"/>
    </source>
</evidence>
<gene>
    <name evidence="6" type="ORF">BZG36_01530</name>
</gene>
<dbReference type="InterPro" id="IPR011989">
    <property type="entry name" value="ARM-like"/>
</dbReference>
<feature type="compositionally biased region" description="Polar residues" evidence="3">
    <location>
        <begin position="812"/>
        <end position="830"/>
    </location>
</feature>
<feature type="compositionally biased region" description="Polar residues" evidence="3">
    <location>
        <begin position="87"/>
        <end position="114"/>
    </location>
</feature>
<dbReference type="Gene3D" id="1.25.10.10">
    <property type="entry name" value="Leucine-rich Repeat Variant"/>
    <property type="match status" value="1"/>
</dbReference>
<keyword evidence="7" id="KW-1185">Reference proteome</keyword>
<feature type="compositionally biased region" description="Polar residues" evidence="3">
    <location>
        <begin position="33"/>
        <end position="45"/>
    </location>
</feature>
<dbReference type="SMART" id="SM01139">
    <property type="entry name" value="Drf_FH3"/>
    <property type="match status" value="1"/>
</dbReference>
<dbReference type="InterPro" id="IPR014768">
    <property type="entry name" value="GBD/FH3_dom"/>
</dbReference>
<dbReference type="Pfam" id="PF06371">
    <property type="entry name" value="Drf_GBD"/>
    <property type="match status" value="1"/>
</dbReference>
<feature type="compositionally biased region" description="Pro residues" evidence="3">
    <location>
        <begin position="966"/>
        <end position="980"/>
    </location>
</feature>
<dbReference type="GO" id="GO:0005938">
    <property type="term" value="C:cell cortex"/>
    <property type="evidence" value="ECO:0007669"/>
    <property type="project" value="UniProtKB-ARBA"/>
</dbReference>
<dbReference type="Gene3D" id="6.10.30.50">
    <property type="match status" value="1"/>
</dbReference>
<evidence type="ECO:0008006" key="8">
    <source>
        <dbReference type="Google" id="ProtNLM"/>
    </source>
</evidence>
<feature type="compositionally biased region" description="Polar residues" evidence="3">
    <location>
        <begin position="943"/>
        <end position="959"/>
    </location>
</feature>
<dbReference type="GO" id="GO:0015629">
    <property type="term" value="C:actin cytoskeleton"/>
    <property type="evidence" value="ECO:0007669"/>
    <property type="project" value="UniProtKB-ARBA"/>
</dbReference>
<dbReference type="InterPro" id="IPR042201">
    <property type="entry name" value="FH2_Formin_sf"/>
</dbReference>
<feature type="compositionally biased region" description="Polar residues" evidence="3">
    <location>
        <begin position="127"/>
        <end position="146"/>
    </location>
</feature>
<proteinExistence type="inferred from homology"/>
<feature type="region of interest" description="Disordered" evidence="3">
    <location>
        <begin position="749"/>
        <end position="771"/>
    </location>
</feature>
<evidence type="ECO:0000313" key="7">
    <source>
        <dbReference type="Proteomes" id="UP000242875"/>
    </source>
</evidence>
<evidence type="ECO:0000313" key="6">
    <source>
        <dbReference type="EMBL" id="OZJ05357.1"/>
    </source>
</evidence>
<comment type="caution">
    <text evidence="6">The sequence shown here is derived from an EMBL/GenBank/DDBJ whole genome shotgun (WGS) entry which is preliminary data.</text>
</comment>
<evidence type="ECO:0000256" key="3">
    <source>
        <dbReference type="SAM" id="MobiDB-lite"/>
    </source>
</evidence>
<reference evidence="6 7" key="1">
    <citation type="journal article" date="2017" name="Mycologia">
        <title>Bifiguratus adelaidae, gen. et sp. nov., a new member of Mucoromycotina in endophytic and soil-dwelling habitats.</title>
        <authorList>
            <person name="Torres-Cruz T.J."/>
            <person name="Billingsley Tobias T.L."/>
            <person name="Almatruk M."/>
            <person name="Hesse C."/>
            <person name="Kuske C.R."/>
            <person name="Desiro A."/>
            <person name="Benucci G.M."/>
            <person name="Bonito G."/>
            <person name="Stajich J.E."/>
            <person name="Dunlap C."/>
            <person name="Arnold A.E."/>
            <person name="Porras-Alfaro A."/>
        </authorList>
    </citation>
    <scope>NUCLEOTIDE SEQUENCE [LARGE SCALE GENOMIC DNA]</scope>
    <source>
        <strain evidence="6 7">AZ0501</strain>
    </source>
</reference>
<dbReference type="GO" id="GO:0051017">
    <property type="term" value="P:actin filament bundle assembly"/>
    <property type="evidence" value="ECO:0007669"/>
    <property type="project" value="TreeGrafter"/>
</dbReference>
<dbReference type="InterPro" id="IPR010473">
    <property type="entry name" value="GTPase-bd"/>
</dbReference>
<dbReference type="GO" id="GO:0043332">
    <property type="term" value="C:mating projection tip"/>
    <property type="evidence" value="ECO:0007669"/>
    <property type="project" value="TreeGrafter"/>
</dbReference>
<feature type="region of interest" description="Disordered" evidence="3">
    <location>
        <begin position="1493"/>
        <end position="1570"/>
    </location>
</feature>
<evidence type="ECO:0000259" key="5">
    <source>
        <dbReference type="PROSITE" id="PS51444"/>
    </source>
</evidence>
<accession>A0A261Y407</accession>
<keyword evidence="2" id="KW-0175">Coiled coil</keyword>
<name>A0A261Y407_9FUNG</name>
<dbReference type="GO" id="GO:1903475">
    <property type="term" value="P:mitotic actomyosin contractile ring assembly"/>
    <property type="evidence" value="ECO:0007669"/>
    <property type="project" value="TreeGrafter"/>
</dbReference>
<dbReference type="GO" id="GO:0051016">
    <property type="term" value="P:barbed-end actin filament capping"/>
    <property type="evidence" value="ECO:0007669"/>
    <property type="project" value="TreeGrafter"/>
</dbReference>
<dbReference type="Proteomes" id="UP000242875">
    <property type="component" value="Unassembled WGS sequence"/>
</dbReference>
<feature type="compositionally biased region" description="Polar residues" evidence="3">
    <location>
        <begin position="62"/>
        <end position="77"/>
    </location>
</feature>
<dbReference type="PROSITE" id="PS51444">
    <property type="entry name" value="FH2"/>
    <property type="match status" value="1"/>
</dbReference>
<dbReference type="SUPFAM" id="SSF101447">
    <property type="entry name" value="Formin homology 2 domain (FH2 domain)"/>
    <property type="match status" value="1"/>
</dbReference>
<dbReference type="PANTHER" id="PTHR47102:SF2">
    <property type="entry name" value="PROTEIN BNI1"/>
    <property type="match status" value="1"/>
</dbReference>
<dbReference type="EMBL" id="MVBO01000017">
    <property type="protein sequence ID" value="OZJ05357.1"/>
    <property type="molecule type" value="Genomic_DNA"/>
</dbReference>
<dbReference type="GO" id="GO:0031267">
    <property type="term" value="F:small GTPase binding"/>
    <property type="evidence" value="ECO:0007669"/>
    <property type="project" value="InterPro"/>
</dbReference>
<dbReference type="SMART" id="SM00498">
    <property type="entry name" value="FH2"/>
    <property type="match status" value="1"/>
</dbReference>
<sequence>PSAPHVQEAGRRISMQPGTTAFPPRGTGPMENQPGNSGRQTSSVTKGHENPLQAPDLPPRATSPTSPNNRYFSPTPQEQKHAARTLPSRSSGSASGQIPDTSYSYQSTRTSPPEITTRHSLDMPVSMRQSTSWTSQTPFPSLTSRVSSDRSHRLSMPAFSPENTHDSNAGYDIQGQPSSEEVDRLFNRMLDRLGITKNPQATAQMQAFPTAKKWFMVRQDQNAQKKQGEPRADPPSGTSYHFHPATPLHTPSPTSRVPSHITPPTRPGAMTAVDKNSPEFYVTKISEDPRQLRGLTPDFIDRLEVLLRTRSLEWVARFIDCSGFGCLANAMRVIAQRRLAPPQILTTDAELELGIVKCYKALCNNFLGARAIVQHPDLTYALSLSLTCPHWHVLKLACDQLIFISYCSPPVGHRIVMSALDYLAQQVQGAEKSLPSRNVDPRFDAWFRGFWGSLGLEATDRIRTNGLGPNPGFVVAPKHHVMDFALSNIVLVNALLRLCPSAEKRRELRFGMRRSGLEEILAQLGAFQFELIDRQLIAYRELLDEEDQRLGVPVRNNQDEDALEGLQRLMMQVKGTQGEVTINNLLRTVTQLAQGDGESTQKYHLLEEFAQALVQHDRELRSASYSSTVSLSDAMQLLPSQSNGYLGQHQSFGGYAQPWQLQWEYNAYPYPLPVVHEGYGQQQELNRQLMQTNQKLELEIAQLKASIGSQDTRALLAEVDDLKRLRNVQAQTISVLESRLRQGHLVLGGQDSSKMMPRPSGPTQTQGPGEDWFVRSLDRRNIGPGGFIIPPPVGTPNRGPYPGEAGRHQGPSIITSFDQDFTGKPTSPHQGSPRPMSHPPSLPSSSISLFSASSQSSPRLRSRSAQVGVVEKPEGSWGHSSPHAYPPSNIVIERDVEHADIHDIYPQEDNVYPMSSSMTDIPLPPTRPSRMGEWAPLSHQDGLKSSSSVTDTIQDAQVDTSTTLPSPLPPPPPPPPPPPGVLSMPSVSSEPLATRSAIPPSPPPPPPPPPPNSESSVPAPPPPPPLPPGSAAPPPPPPPPPPGAPSPPKAPTALQPSRKMMKHVPKIKVKPLHIQKLDKVHAVNTIWTIDSSIKEDELEEQLDKSGVFAQLEATFAQKVPSEKRQAQAKPEKKSAITFLKPDKARNIDIGVLSQIRSYTLSQFKSHFLAVDDMLLTEHLVTNMDQLMCDTQEEEKMKKYLDMNQDAPELSELAKPERFVVEMASIYRYKQRLNFLIFRMGFQEKYERLTKNMNVVCTASSAVKQSESFRQLLQVCLMIGNFMNGNNQQGGAFGWRIASIGKLADTKATSRNSQSLLHFIAQFMSDHFPETLAFKEDLKDCAAAARGMDTRMSHQLLFDNPPVLMSIDDLGVQYRELVRNLNLLDKELVEYFTDTSMLDPDDKYAMVMRQFHKKAKDKVEEIQMLYTSMDVAWKDVMAFYGENPTIAQPHVFFGTFGQFLEQWKKAEVDNVLERQRKEREDQLARKQAELLQRKNAELDSAGEGSEGIDLASGGEEEGHLMDNLLAKLKGGDVDKTRDKRDRTRHREDDNDMDMESLTAEDLLRQMQAVEV</sequence>
<feature type="domain" description="FH2" evidence="5">
    <location>
        <begin position="1059"/>
        <end position="1488"/>
    </location>
</feature>
<dbReference type="Gene3D" id="1.20.58.630">
    <property type="match status" value="1"/>
</dbReference>
<dbReference type="SUPFAM" id="SSF48371">
    <property type="entry name" value="ARM repeat"/>
    <property type="match status" value="1"/>
</dbReference>
<feature type="compositionally biased region" description="Pro residues" evidence="3">
    <location>
        <begin position="999"/>
        <end position="1050"/>
    </location>
</feature>
<feature type="coiled-coil region" evidence="2">
    <location>
        <begin position="679"/>
        <end position="706"/>
    </location>
</feature>
<feature type="non-terminal residue" evidence="6">
    <location>
        <position position="1"/>
    </location>
</feature>
<evidence type="ECO:0000256" key="2">
    <source>
        <dbReference type="SAM" id="Coils"/>
    </source>
</evidence>
<dbReference type="GO" id="GO:0003779">
    <property type="term" value="F:actin binding"/>
    <property type="evidence" value="ECO:0007669"/>
    <property type="project" value="InterPro"/>
</dbReference>
<dbReference type="InterPro" id="IPR015425">
    <property type="entry name" value="FH2_Formin"/>
</dbReference>
<feature type="compositionally biased region" description="Basic and acidic residues" evidence="3">
    <location>
        <begin position="1528"/>
        <end position="1547"/>
    </location>
</feature>
<organism evidence="6 7">
    <name type="scientific">Bifiguratus adelaidae</name>
    <dbReference type="NCBI Taxonomy" id="1938954"/>
    <lineage>
        <taxon>Eukaryota</taxon>
        <taxon>Fungi</taxon>
        <taxon>Fungi incertae sedis</taxon>
        <taxon>Mucoromycota</taxon>
        <taxon>Mucoromycotina</taxon>
        <taxon>Endogonomycetes</taxon>
        <taxon>Endogonales</taxon>
        <taxon>Endogonales incertae sedis</taxon>
        <taxon>Bifiguratus</taxon>
    </lineage>
</organism>
<dbReference type="InterPro" id="IPR051661">
    <property type="entry name" value="Actin_filament_regulator"/>
</dbReference>
<dbReference type="OrthoDB" id="1104827at2759"/>
<dbReference type="InterPro" id="IPR010472">
    <property type="entry name" value="FH3_dom"/>
</dbReference>
<dbReference type="GO" id="GO:0032153">
    <property type="term" value="C:cell division site"/>
    <property type="evidence" value="ECO:0007669"/>
    <property type="project" value="UniProtKB-ARBA"/>
</dbReference>
<dbReference type="Pfam" id="PF06367">
    <property type="entry name" value="Drf_FH3"/>
    <property type="match status" value="1"/>
</dbReference>
<feature type="region of interest" description="Disordered" evidence="3">
    <location>
        <begin position="907"/>
        <end position="1061"/>
    </location>
</feature>
<feature type="region of interest" description="Disordered" evidence="3">
    <location>
        <begin position="785"/>
        <end position="886"/>
    </location>
</feature>
<feature type="domain" description="GBD/FH3" evidence="4">
    <location>
        <begin position="174"/>
        <end position="621"/>
    </location>
</feature>